<dbReference type="InterPro" id="IPR035911">
    <property type="entry name" value="MurE/MurF_N"/>
</dbReference>
<keyword evidence="4 5" id="KW-0413">Isomerase</keyword>
<comment type="pathway">
    <text evidence="5">Amino-acid biosynthesis; D-alanine biosynthesis; D-alanine from L-alanine: step 1/1.</text>
</comment>
<dbReference type="GO" id="GO:0030170">
    <property type="term" value="F:pyridoxal phosphate binding"/>
    <property type="evidence" value="ECO:0007669"/>
    <property type="project" value="UniProtKB-UniRule"/>
</dbReference>
<dbReference type="PRINTS" id="PR00992">
    <property type="entry name" value="ALARACEMASE"/>
</dbReference>
<dbReference type="Pfam" id="PF01168">
    <property type="entry name" value="Ala_racemase_N"/>
    <property type="match status" value="1"/>
</dbReference>
<protein>
    <recommendedName>
        <fullName evidence="5">Alanine racemase</fullName>
        <ecNumber evidence="5">5.1.1.1</ecNumber>
    </recommendedName>
</protein>
<evidence type="ECO:0000256" key="2">
    <source>
        <dbReference type="ARBA" id="ARBA00001933"/>
    </source>
</evidence>
<dbReference type="HAMAP" id="MF_01201">
    <property type="entry name" value="Ala_racemase"/>
    <property type="match status" value="1"/>
</dbReference>
<feature type="modified residue" description="N6-(pyridoxal phosphate)lysine" evidence="5 6">
    <location>
        <position position="464"/>
    </location>
</feature>
<dbReference type="InterPro" id="IPR001608">
    <property type="entry name" value="Ala_racemase_N"/>
</dbReference>
<dbReference type="Proteomes" id="UP000683507">
    <property type="component" value="Chromosome"/>
</dbReference>
<dbReference type="Pfam" id="PF00842">
    <property type="entry name" value="Ala_racemase_C"/>
    <property type="match status" value="1"/>
</dbReference>
<dbReference type="EC" id="5.1.1.1" evidence="5"/>
<dbReference type="GO" id="GO:0030632">
    <property type="term" value="P:D-alanine biosynthetic process"/>
    <property type="evidence" value="ECO:0007669"/>
    <property type="project" value="UniProtKB-UniRule"/>
</dbReference>
<dbReference type="PANTHER" id="PTHR30511">
    <property type="entry name" value="ALANINE RACEMASE"/>
    <property type="match status" value="1"/>
</dbReference>
<dbReference type="Gene3D" id="3.90.190.20">
    <property type="entry name" value="Mur ligase, C-terminal domain"/>
    <property type="match status" value="1"/>
</dbReference>
<dbReference type="InterPro" id="IPR009006">
    <property type="entry name" value="Ala_racemase/Decarboxylase_C"/>
</dbReference>
<dbReference type="EMBL" id="OU015584">
    <property type="protein sequence ID" value="CAG5078656.1"/>
    <property type="molecule type" value="Genomic_DNA"/>
</dbReference>
<dbReference type="PANTHER" id="PTHR30511:SF0">
    <property type="entry name" value="ALANINE RACEMASE, CATABOLIC-RELATED"/>
    <property type="match status" value="1"/>
</dbReference>
<sequence>MNLNYSLNDIAQAVNGKVIGDNGFKIKQVIIDSRNFFSELNTLFIAIKGKNNDGHDYISPLYEEGCSVFMIEEGNEHHIPKEANAVVVANTLKALQDLAAFHRSHFSYPVVAISGSNGKTIVKEWLYHLLKRKYNIIRSPKSYNSQVGVPLSILQMTPQHNLAIFEAGISQEGEMEKLEAMLKPTHGILTHIGSAHSVNFESEEHIKTEKLKLFKGCQWLHSFEENKNYLIETVSKKKKATVFVNINGDEFDYEIPFSDEASITNSVTAVVAALALDASIPSICKEIVHLPSVALRLETKKGINQNILINDSYSNDINSLSIALNHLVNRNEKDHKVVILSDIEQDFHESNDLYTKVAKMIKDKAIDQFIGIGPNLFKNQELFDSGVFFQTVDELFTYLKSHPIEQATILIKGARKFRFEAIGKYFELQSHESKLTIDLGALRNNVKAYQQLLSKDVKLLCMVKAFGYGSGSKEIGLTLEECNVDYLGVAYADEGKRLRMDKIDTPTIVMNAKKSSFDTIIDYELEPSIYSFRQLNDFIRALIDLDIKSYPIHIKIDTGMRRLGFMTEDVEELISTLSSQPEVRVKSIFSHLAASDDPKEDLFTNKQIQQFQYVCHKIESGVGYDCIKHILNTSGIERFPHAQMDMVRLGLGMYGVTKGLPAIENVGVLTTNISQVKNVKKGESIGYGRAQFALKDMTIGVIPIGYADGFSRNLSCGKGHVWVNGCLAKVVGNVCMDMTMIDLTDIPAKEGDEIEIFGKNRSIYELSEEMETIPYEVLTSISKRVQRVYLTD</sequence>
<feature type="active site" description="Proton acceptor; specific for L-alanine" evidence="5">
    <location>
        <position position="687"/>
    </location>
</feature>
<name>A0A916N9B2_9FLAO</name>
<dbReference type="SUPFAM" id="SSF50621">
    <property type="entry name" value="Alanine racemase C-terminal domain-like"/>
    <property type="match status" value="1"/>
</dbReference>
<dbReference type="SUPFAM" id="SSF51419">
    <property type="entry name" value="PLP-binding barrel"/>
    <property type="match status" value="1"/>
</dbReference>
<comment type="catalytic activity">
    <reaction evidence="1 5">
        <text>L-alanine = D-alanine</text>
        <dbReference type="Rhea" id="RHEA:20249"/>
        <dbReference type="ChEBI" id="CHEBI:57416"/>
        <dbReference type="ChEBI" id="CHEBI:57972"/>
        <dbReference type="EC" id="5.1.1.1"/>
    </reaction>
</comment>
<keyword evidence="10" id="KW-1185">Reference proteome</keyword>
<proteinExistence type="inferred from homology"/>
<comment type="cofactor">
    <cofactor evidence="2 5 6">
        <name>pyridoxal 5'-phosphate</name>
        <dbReference type="ChEBI" id="CHEBI:597326"/>
    </cofactor>
</comment>
<dbReference type="InterPro" id="IPR029066">
    <property type="entry name" value="PLP-binding_barrel"/>
</dbReference>
<evidence type="ECO:0000256" key="6">
    <source>
        <dbReference type="PIRSR" id="PIRSR600821-50"/>
    </source>
</evidence>
<dbReference type="Gene3D" id="3.40.1390.10">
    <property type="entry name" value="MurE/MurF, N-terminal domain"/>
    <property type="match status" value="1"/>
</dbReference>
<dbReference type="GO" id="GO:0016881">
    <property type="term" value="F:acid-amino acid ligase activity"/>
    <property type="evidence" value="ECO:0007669"/>
    <property type="project" value="InterPro"/>
</dbReference>
<evidence type="ECO:0000256" key="7">
    <source>
        <dbReference type="PIRSR" id="PIRSR600821-52"/>
    </source>
</evidence>
<dbReference type="FunFam" id="3.20.20.10:FF:000002">
    <property type="entry name" value="Alanine racemase"/>
    <property type="match status" value="1"/>
</dbReference>
<dbReference type="SUPFAM" id="SSF63418">
    <property type="entry name" value="MurE/MurF N-terminal domain"/>
    <property type="match status" value="1"/>
</dbReference>
<comment type="similarity">
    <text evidence="5">Belongs to the alanine racemase family.</text>
</comment>
<dbReference type="InterPro" id="IPR011079">
    <property type="entry name" value="Ala_racemase_C"/>
</dbReference>
<evidence type="ECO:0000256" key="4">
    <source>
        <dbReference type="ARBA" id="ARBA00023235"/>
    </source>
</evidence>
<dbReference type="CDD" id="cd00430">
    <property type="entry name" value="PLPDE_III_AR"/>
    <property type="match status" value="1"/>
</dbReference>
<dbReference type="Pfam" id="PF01225">
    <property type="entry name" value="Mur_ligase"/>
    <property type="match status" value="1"/>
</dbReference>
<comment type="function">
    <text evidence="5">Catalyzes the interconversion of L-alanine and D-alanine. May also act on other amino acids.</text>
</comment>
<dbReference type="KEGG" id="ptan:CRYO30217_00732"/>
<dbReference type="InterPro" id="IPR000821">
    <property type="entry name" value="Ala_racemase"/>
</dbReference>
<keyword evidence="3 5" id="KW-0663">Pyridoxal phosphate</keyword>
<organism evidence="9 10">
    <name type="scientific">Parvicella tangerina</name>
    <dbReference type="NCBI Taxonomy" id="2829795"/>
    <lineage>
        <taxon>Bacteria</taxon>
        <taxon>Pseudomonadati</taxon>
        <taxon>Bacteroidota</taxon>
        <taxon>Flavobacteriia</taxon>
        <taxon>Flavobacteriales</taxon>
        <taxon>Parvicellaceae</taxon>
        <taxon>Parvicella</taxon>
    </lineage>
</organism>
<dbReference type="GO" id="GO:0008784">
    <property type="term" value="F:alanine racemase activity"/>
    <property type="evidence" value="ECO:0007669"/>
    <property type="project" value="UniProtKB-UniRule"/>
</dbReference>
<accession>A0A916N9B2</accession>
<feature type="binding site" evidence="5 7">
    <location>
        <position position="736"/>
    </location>
    <ligand>
        <name>substrate</name>
    </ligand>
</feature>
<feature type="binding site" evidence="5 7">
    <location>
        <position position="562"/>
    </location>
    <ligand>
        <name>substrate</name>
    </ligand>
</feature>
<dbReference type="GO" id="GO:0005524">
    <property type="term" value="F:ATP binding"/>
    <property type="evidence" value="ECO:0007669"/>
    <property type="project" value="InterPro"/>
</dbReference>
<evidence type="ECO:0000256" key="1">
    <source>
        <dbReference type="ARBA" id="ARBA00000316"/>
    </source>
</evidence>
<dbReference type="Gene3D" id="3.40.1190.10">
    <property type="entry name" value="Mur-like, catalytic domain"/>
    <property type="match status" value="1"/>
</dbReference>
<dbReference type="InterPro" id="IPR000713">
    <property type="entry name" value="Mur_ligase_N"/>
</dbReference>
<evidence type="ECO:0000256" key="5">
    <source>
        <dbReference type="HAMAP-Rule" id="MF_01201"/>
    </source>
</evidence>
<evidence type="ECO:0000256" key="3">
    <source>
        <dbReference type="ARBA" id="ARBA00022898"/>
    </source>
</evidence>
<dbReference type="SMART" id="SM01005">
    <property type="entry name" value="Ala_racemase_C"/>
    <property type="match status" value="1"/>
</dbReference>
<evidence type="ECO:0000313" key="9">
    <source>
        <dbReference type="EMBL" id="CAG5078656.1"/>
    </source>
</evidence>
<dbReference type="Gene3D" id="2.40.37.10">
    <property type="entry name" value="Lyase, Ornithine Decarboxylase, Chain A, domain 1"/>
    <property type="match status" value="1"/>
</dbReference>
<dbReference type="SUPFAM" id="SSF53244">
    <property type="entry name" value="MurD-like peptide ligases, peptide-binding domain"/>
    <property type="match status" value="1"/>
</dbReference>
<dbReference type="RefSeq" id="WP_258540959.1">
    <property type="nucleotide sequence ID" value="NZ_OU015584.1"/>
</dbReference>
<dbReference type="InterPro" id="IPR036615">
    <property type="entry name" value="Mur_ligase_C_dom_sf"/>
</dbReference>
<gene>
    <name evidence="9" type="ORF">CRYO30217_00732</name>
</gene>
<evidence type="ECO:0000259" key="8">
    <source>
        <dbReference type="SMART" id="SM01005"/>
    </source>
</evidence>
<dbReference type="NCBIfam" id="TIGR00492">
    <property type="entry name" value="alr"/>
    <property type="match status" value="1"/>
</dbReference>
<dbReference type="InterPro" id="IPR013221">
    <property type="entry name" value="Mur_ligase_cen"/>
</dbReference>
<dbReference type="InterPro" id="IPR036565">
    <property type="entry name" value="Mur-like_cat_sf"/>
</dbReference>
<feature type="domain" description="Alanine racemase C-terminal" evidence="8">
    <location>
        <begin position="666"/>
        <end position="790"/>
    </location>
</feature>
<dbReference type="GO" id="GO:0005829">
    <property type="term" value="C:cytosol"/>
    <property type="evidence" value="ECO:0007669"/>
    <property type="project" value="TreeGrafter"/>
</dbReference>
<reference evidence="9" key="1">
    <citation type="submission" date="2021-04" db="EMBL/GenBank/DDBJ databases">
        <authorList>
            <person name="Rodrigo-Torres L."/>
            <person name="Arahal R. D."/>
            <person name="Lucena T."/>
        </authorList>
    </citation>
    <scope>NUCLEOTIDE SEQUENCE</scope>
    <source>
        <strain evidence="9">AS29M-1</strain>
    </source>
</reference>
<dbReference type="AlphaFoldDB" id="A0A916N9B2"/>
<dbReference type="Gene3D" id="3.20.20.10">
    <property type="entry name" value="Alanine racemase"/>
    <property type="match status" value="1"/>
</dbReference>
<dbReference type="Pfam" id="PF08245">
    <property type="entry name" value="Mur_ligase_M"/>
    <property type="match status" value="1"/>
</dbReference>
<evidence type="ECO:0000313" key="10">
    <source>
        <dbReference type="Proteomes" id="UP000683507"/>
    </source>
</evidence>
<feature type="active site" description="Proton acceptor; specific for D-alanine" evidence="5">
    <location>
        <position position="464"/>
    </location>
</feature>
<dbReference type="SUPFAM" id="SSF53623">
    <property type="entry name" value="MurD-like peptide ligases, catalytic domain"/>
    <property type="match status" value="1"/>
</dbReference>